<dbReference type="InterPro" id="IPR004843">
    <property type="entry name" value="Calcineurin-like_PHP"/>
</dbReference>
<evidence type="ECO:0000313" key="3">
    <source>
        <dbReference type="Proteomes" id="UP000198539"/>
    </source>
</evidence>
<dbReference type="STRING" id="564137.SAMN04488238_10449"/>
<reference evidence="2 3" key="1">
    <citation type="submission" date="2016-10" db="EMBL/GenBank/DDBJ databases">
        <authorList>
            <person name="de Groot N.N."/>
        </authorList>
    </citation>
    <scope>NUCLEOTIDE SEQUENCE [LARGE SCALE GENOMIC DNA]</scope>
    <source>
        <strain evidence="2 3">CGMCC 1.8894</strain>
    </source>
</reference>
<accession>A0A1H2X4D4</accession>
<dbReference type="Pfam" id="PF00149">
    <property type="entry name" value="Metallophos"/>
    <property type="match status" value="1"/>
</dbReference>
<sequence>MRTYAIGDIHGHLDLLHIAHARIKADRAACGDADAPIVHLGDLVDRGPDSRGVLAHLRQGIDAGENWVVLKGNHDRMFALFLDDPAAQDDGLRTVYSYLHPAIGGAATLASYGVANPADRPVAQVHIDGVAAVPAPDRAFLRSRPTWYRRGEVVYVHAGIRPGIAMEEQAETDLVWIRAPFLEFTDDHGFLVVHGHTALDAAVHYGNRVNIDSSAAYGGPLTAIVVEGRQTWILTDAGRVPLTPEAPENAAP</sequence>
<keyword evidence="3" id="KW-1185">Reference proteome</keyword>
<name>A0A1H2X4D4_9RHOB</name>
<dbReference type="InterPro" id="IPR029052">
    <property type="entry name" value="Metallo-depent_PP-like"/>
</dbReference>
<dbReference type="GO" id="GO:0016791">
    <property type="term" value="F:phosphatase activity"/>
    <property type="evidence" value="ECO:0007669"/>
    <property type="project" value="TreeGrafter"/>
</dbReference>
<proteinExistence type="predicted"/>
<dbReference type="EMBL" id="FNOM01000004">
    <property type="protein sequence ID" value="SDW87334.1"/>
    <property type="molecule type" value="Genomic_DNA"/>
</dbReference>
<organism evidence="2 3">
    <name type="scientific">Roseicitreum antarcticum</name>
    <dbReference type="NCBI Taxonomy" id="564137"/>
    <lineage>
        <taxon>Bacteria</taxon>
        <taxon>Pseudomonadati</taxon>
        <taxon>Pseudomonadota</taxon>
        <taxon>Alphaproteobacteria</taxon>
        <taxon>Rhodobacterales</taxon>
        <taxon>Paracoccaceae</taxon>
        <taxon>Roseicitreum</taxon>
    </lineage>
</organism>
<protein>
    <submittedName>
        <fullName evidence="2">Serine/threonine protein phosphatase 1</fullName>
    </submittedName>
</protein>
<gene>
    <name evidence="2" type="ORF">SAMN04488238_10449</name>
</gene>
<evidence type="ECO:0000313" key="2">
    <source>
        <dbReference type="EMBL" id="SDW87334.1"/>
    </source>
</evidence>
<dbReference type="GO" id="GO:0008803">
    <property type="term" value="F:bis(5'-nucleosyl)-tetraphosphatase (symmetrical) activity"/>
    <property type="evidence" value="ECO:0007669"/>
    <property type="project" value="TreeGrafter"/>
</dbReference>
<dbReference type="AlphaFoldDB" id="A0A1H2X4D4"/>
<dbReference type="Proteomes" id="UP000198539">
    <property type="component" value="Unassembled WGS sequence"/>
</dbReference>
<dbReference type="RefSeq" id="WP_092887267.1">
    <property type="nucleotide sequence ID" value="NZ_CP061498.1"/>
</dbReference>
<dbReference type="InterPro" id="IPR050126">
    <property type="entry name" value="Ap4A_hydrolase"/>
</dbReference>
<feature type="domain" description="Calcineurin-like phosphoesterase" evidence="1">
    <location>
        <begin position="1"/>
        <end position="197"/>
    </location>
</feature>
<dbReference type="GO" id="GO:0005737">
    <property type="term" value="C:cytoplasm"/>
    <property type="evidence" value="ECO:0007669"/>
    <property type="project" value="TreeGrafter"/>
</dbReference>
<dbReference type="Gene3D" id="3.60.21.10">
    <property type="match status" value="1"/>
</dbReference>
<dbReference type="SUPFAM" id="SSF56300">
    <property type="entry name" value="Metallo-dependent phosphatases"/>
    <property type="match status" value="1"/>
</dbReference>
<evidence type="ECO:0000259" key="1">
    <source>
        <dbReference type="Pfam" id="PF00149"/>
    </source>
</evidence>
<dbReference type="GO" id="GO:0110154">
    <property type="term" value="P:RNA decapping"/>
    <property type="evidence" value="ECO:0007669"/>
    <property type="project" value="TreeGrafter"/>
</dbReference>
<dbReference type="PANTHER" id="PTHR42850">
    <property type="entry name" value="METALLOPHOSPHOESTERASE"/>
    <property type="match status" value="1"/>
</dbReference>
<dbReference type="OrthoDB" id="9807890at2"/>
<dbReference type="PANTHER" id="PTHR42850:SF4">
    <property type="entry name" value="ZINC-DEPENDENT ENDOPOLYPHOSPHATASE"/>
    <property type="match status" value="1"/>
</dbReference>